<reference evidence="7" key="3">
    <citation type="submission" date="2015-06" db="UniProtKB">
        <authorList>
            <consortium name="EnsemblMetazoa"/>
        </authorList>
    </citation>
    <scope>IDENTIFICATION</scope>
</reference>
<dbReference type="Pfam" id="PF13432">
    <property type="entry name" value="TPR_16"/>
    <property type="match status" value="2"/>
</dbReference>
<feature type="repeat" description="TPR" evidence="3">
    <location>
        <begin position="1773"/>
        <end position="1806"/>
    </location>
</feature>
<dbReference type="SMART" id="SM00028">
    <property type="entry name" value="TPR"/>
    <property type="match status" value="19"/>
</dbReference>
<dbReference type="PANTHER" id="PTHR44858:SF1">
    <property type="entry name" value="UDP-N-ACETYLGLUCOSAMINE--PEPTIDE N-ACETYLGLUCOSAMINYLTRANSFERASE SPINDLY-RELATED"/>
    <property type="match status" value="1"/>
</dbReference>
<dbReference type="InterPro" id="IPR050498">
    <property type="entry name" value="Ycf3"/>
</dbReference>
<reference evidence="8" key="1">
    <citation type="submission" date="2012-12" db="EMBL/GenBank/DDBJ databases">
        <authorList>
            <person name="Hellsten U."/>
            <person name="Grimwood J."/>
            <person name="Chapman J.A."/>
            <person name="Shapiro H."/>
            <person name="Aerts A."/>
            <person name="Otillar R.P."/>
            <person name="Terry A.Y."/>
            <person name="Boore J.L."/>
            <person name="Simakov O."/>
            <person name="Marletaz F."/>
            <person name="Cho S.-J."/>
            <person name="Edsinger-Gonzales E."/>
            <person name="Havlak P."/>
            <person name="Kuo D.-H."/>
            <person name="Larsson T."/>
            <person name="Lv J."/>
            <person name="Arendt D."/>
            <person name="Savage R."/>
            <person name="Osoegawa K."/>
            <person name="de Jong P."/>
            <person name="Lindberg D.R."/>
            <person name="Seaver E.C."/>
            <person name="Weisblat D.A."/>
            <person name="Putnam N.H."/>
            <person name="Grigoriev I.V."/>
            <person name="Rokhsar D.S."/>
        </authorList>
    </citation>
    <scope>NUCLEOTIDE SEQUENCE</scope>
    <source>
        <strain evidence="8">I ESC-2004</strain>
    </source>
</reference>
<evidence type="ECO:0000256" key="2">
    <source>
        <dbReference type="ARBA" id="ARBA00022803"/>
    </source>
</evidence>
<sequence>MSRQDLSGDALRGSNGRFRMATDRRFDLCVQQEIEDVDKKAIIGIIASKEAQERAPLPEPARTMRTLAPEFEPKKNTEKRKSQPVFHSEPKAHRCKPPAAPLPPAYNPLDREISMQMAENKTNKFPFNKTSFTTTQGSNSIPTKISKLFQSVTKEKPEDMNVMLEGKPALPYDDPIIGPIESANIAEHPEPSTPVAPVDWAEMLPPKPPQFKPAIVGSVGTTTKAPMATRPAPVPKAKSRYNGVSRRVQSARSINSEESFVSVNIILSDKNGDEDSNSRASSTHTVRSVKDLVEEAKLIASPHPRKTSVASKDRTKSKSSVSKSSKSSRSEVKSKNSSITKEIPPQRAERTVDEIIASLKEPTQAKVVSEADRKIQAIMEKVMLRSKAVLGDLDTGVLQLEVPGEEEQTGEEIKNETEQEAKKDEASETEEEEEEIVEVKPLELTEEEKEAIAVEAERLRKEREEEEEWMRKLQQEADLKQAWHDLQLPSTVTREDILSLQGVQREIETKPMREGSRDRLLGSWQPAKVEGSKGQGHWRTNKSIHHFCKESNAVQLPDHYKGVWRRYHVPSKHNILEMDIPEDGNESAVMASPRGPGSSRLNSRPVSMNSEELLRRQQSAAATRILSEAKESEQTMEDWQQKAEQVVREKSPVRIFTRLEFQLDLGVEGEGISLQRDESFVYWNPAPPKWQVPPSVVKEQLFPAYHGTVDATEDNRMGTLEGNENEDLEEEVQEEDDSEEIEDKIALERTLNRQYGSAKDLTNFRREMIAREKVQDAEEDFNDLEDAEKLAASSPSVSRALTQLDLLLGQNDSKLPSSRGSESESPTKVPFIAPIERPGSAPPRIDDDSEDFLLVYQDFDAIMKEIAGQKKIARDAKKGKREEVVEDPIEVEVEVTPEMKTEGAVSIESRMTSLLSPGKKKADEPTPAELALQAGRNYVLLPKKKLPKPPSKKSIANVDSVVKMLTEPPRKLERSASMPRITAPIDRELRVPLRVRSKRRQSVYSKIDFEHFKRVKRFKDMEDEREWVRGIWDSWFHQIYPPTPEPSEWSVTEEEETVTEETVVMETQPKRKASHASSVLSESLQVEPVIDDEEDLENIDYLNGEVERLNTIISSSDNPRPYDLCRRGAILRKLGCIKEALHDLNRAIEQESQMLDAYWHRHMIYLLLNKRQNALEDLNLILRHNRNHAAAYRSRAHIFREMNDVTLAIVNFSQAIKINPNDDEAYYQRAQMYEQRGEQLLAMEDFSMVTKINPSKTVALFKHGLHYFNNGNWSSAIEDFTNLLKQKPNDSRALLYRGRAHANLQNWNEAAADLSGTIHLDPSNAKAFYFRACLLRKLHPKKALQDLSVSLMLDDGDSNILAFLHRGILYNEICKHEDAIPDFEAVLKLDKDCACAHVNLGLIFMQKMNNYHRAVKKFSAAIKSDPTYVKAYICRAEAYQKVHDIKNALLDITRAIHLRPDMQHLYMYRGQLVHKIGDLDLAAFCVKHASELNSGLGQSPTQQAIVHSFLKNYDKAIGALVSATKVKPVPPLFLLLGKTQMKAQLWEDAIVSFQKALDLVEDELRLTHYMQKPWQEKLPWPPEAAEMNFLLGMCQMETRDYLNANEAFNNAIRVNPKYAEVPTVICKSWILELLTSSQAYYRRGMTRMKLKQARGVQDFNRALALDPSLFQAYLSRAAFYGLRKQYSKAILNCNQAIKLQPKSIRAYLYRGALKFHIKAYTLAVRDLTQAISIDTRCLLAYFNRAVCYHYSKHSEKALKDYGIVLLLGDQLKLKVLINRGLLYSDLNDYTNALHDFLLAVQLCPEDKQIHHTLGLCYHKLDQLEDAVNSFTRALELDPFFLEALICRGNVFMDFGHTFGLTFARHDYERVLRVDPVCLPARVNLAYNLQVQGKFQQAWHQFNATITLNPRYQPALEGRAIINLQMSNMFAAFQDIYASSSN</sequence>
<feature type="repeat" description="TPR" evidence="3">
    <location>
        <begin position="1189"/>
        <end position="1222"/>
    </location>
</feature>
<feature type="region of interest" description="Disordered" evidence="5">
    <location>
        <begin position="52"/>
        <end position="103"/>
    </location>
</feature>
<evidence type="ECO:0000256" key="5">
    <source>
        <dbReference type="SAM" id="MobiDB-lite"/>
    </source>
</evidence>
<dbReference type="EnsemblMetazoa" id="CapteT222812">
    <property type="protein sequence ID" value="CapteP222812"/>
    <property type="gene ID" value="CapteG222812"/>
</dbReference>
<feature type="compositionally biased region" description="Acidic residues" evidence="5">
    <location>
        <begin position="427"/>
        <end position="436"/>
    </location>
</feature>
<keyword evidence="8" id="KW-1185">Reference proteome</keyword>
<evidence type="ECO:0000256" key="3">
    <source>
        <dbReference type="PROSITE-ProRule" id="PRU00339"/>
    </source>
</evidence>
<feature type="region of interest" description="Disordered" evidence="5">
    <location>
        <begin position="269"/>
        <end position="288"/>
    </location>
</feature>
<keyword evidence="4" id="KW-0175">Coiled coil</keyword>
<dbReference type="OMA" id="DQYLVMP"/>
<evidence type="ECO:0000313" key="7">
    <source>
        <dbReference type="EnsemblMetazoa" id="CapteP222812"/>
    </source>
</evidence>
<protein>
    <submittedName>
        <fullName evidence="6 7">Uncharacterized protein</fullName>
    </submittedName>
</protein>
<dbReference type="STRING" id="283909.R7TR96"/>
<feature type="repeat" description="TPR" evidence="3">
    <location>
        <begin position="1807"/>
        <end position="1840"/>
    </location>
</feature>
<feature type="coiled-coil region" evidence="4">
    <location>
        <begin position="622"/>
        <end position="649"/>
    </location>
</feature>
<reference evidence="6 8" key="2">
    <citation type="journal article" date="2013" name="Nature">
        <title>Insights into bilaterian evolution from three spiralian genomes.</title>
        <authorList>
            <person name="Simakov O."/>
            <person name="Marletaz F."/>
            <person name="Cho S.J."/>
            <person name="Edsinger-Gonzales E."/>
            <person name="Havlak P."/>
            <person name="Hellsten U."/>
            <person name="Kuo D.H."/>
            <person name="Larsson T."/>
            <person name="Lv J."/>
            <person name="Arendt D."/>
            <person name="Savage R."/>
            <person name="Osoegawa K."/>
            <person name="de Jong P."/>
            <person name="Grimwood J."/>
            <person name="Chapman J.A."/>
            <person name="Shapiro H."/>
            <person name="Aerts A."/>
            <person name="Otillar R.P."/>
            <person name="Terry A.Y."/>
            <person name="Boore J.L."/>
            <person name="Grigoriev I.V."/>
            <person name="Lindberg D.R."/>
            <person name="Seaver E.C."/>
            <person name="Weisblat D.A."/>
            <person name="Putnam N.H."/>
            <person name="Rokhsar D.S."/>
        </authorList>
    </citation>
    <scope>NUCLEOTIDE SEQUENCE</scope>
    <source>
        <strain evidence="6 8">I ESC-2004</strain>
    </source>
</reference>
<feature type="repeat" description="TPR" evidence="3">
    <location>
        <begin position="1670"/>
        <end position="1703"/>
    </location>
</feature>
<dbReference type="EMBL" id="AMQN01002559">
    <property type="status" value="NOT_ANNOTATED_CDS"/>
    <property type="molecule type" value="Genomic_DNA"/>
</dbReference>
<evidence type="ECO:0000256" key="1">
    <source>
        <dbReference type="ARBA" id="ARBA00022737"/>
    </source>
</evidence>
<gene>
    <name evidence="6" type="ORF">CAPTEDRAFT_222812</name>
</gene>
<dbReference type="PROSITE" id="PS50293">
    <property type="entry name" value="TPR_REGION"/>
    <property type="match status" value="1"/>
</dbReference>
<feature type="region of interest" description="Disordered" evidence="5">
    <location>
        <begin position="223"/>
        <end position="253"/>
    </location>
</feature>
<dbReference type="InterPro" id="IPR019734">
    <property type="entry name" value="TPR_rpt"/>
</dbReference>
<accession>R7TR96</accession>
<dbReference type="Pfam" id="PF13414">
    <property type="entry name" value="TPR_11"/>
    <property type="match status" value="1"/>
</dbReference>
<feature type="compositionally biased region" description="Basic and acidic residues" evidence="5">
    <location>
        <begin position="71"/>
        <end position="81"/>
    </location>
</feature>
<feature type="region of interest" description="Disordered" evidence="5">
    <location>
        <begin position="585"/>
        <end position="604"/>
    </location>
</feature>
<proteinExistence type="predicted"/>
<evidence type="ECO:0000313" key="6">
    <source>
        <dbReference type="EMBL" id="ELT94016.1"/>
    </source>
</evidence>
<evidence type="ECO:0000256" key="4">
    <source>
        <dbReference type="SAM" id="Coils"/>
    </source>
</evidence>
<dbReference type="PANTHER" id="PTHR44858">
    <property type="entry name" value="TETRATRICOPEPTIDE REPEAT PROTEIN 6"/>
    <property type="match status" value="1"/>
</dbReference>
<dbReference type="OrthoDB" id="1658288at2759"/>
<feature type="repeat" description="TPR" evidence="3">
    <location>
        <begin position="1429"/>
        <end position="1462"/>
    </location>
</feature>
<dbReference type="Pfam" id="PF07719">
    <property type="entry name" value="TPR_2"/>
    <property type="match status" value="1"/>
</dbReference>
<feature type="repeat" description="TPR" evidence="3">
    <location>
        <begin position="1530"/>
        <end position="1563"/>
    </location>
</feature>
<dbReference type="InterPro" id="IPR011990">
    <property type="entry name" value="TPR-like_helical_dom_sf"/>
</dbReference>
<dbReference type="PROSITE" id="PS50005">
    <property type="entry name" value="TPR"/>
    <property type="match status" value="11"/>
</dbReference>
<dbReference type="HOGENOM" id="CLU_001369_1_0_1"/>
<feature type="compositionally biased region" description="Basic and acidic residues" evidence="5">
    <location>
        <begin position="411"/>
        <end position="426"/>
    </location>
</feature>
<dbReference type="SUPFAM" id="SSF48452">
    <property type="entry name" value="TPR-like"/>
    <property type="match status" value="4"/>
</dbReference>
<keyword evidence="2 3" id="KW-0802">TPR repeat</keyword>
<dbReference type="EMBL" id="KB309538">
    <property type="protein sequence ID" value="ELT94016.1"/>
    <property type="molecule type" value="Genomic_DNA"/>
</dbReference>
<feature type="repeat" description="TPR" evidence="3">
    <location>
        <begin position="1360"/>
        <end position="1393"/>
    </location>
</feature>
<evidence type="ECO:0000313" key="8">
    <source>
        <dbReference type="Proteomes" id="UP000014760"/>
    </source>
</evidence>
<feature type="repeat" description="TPR" evidence="3">
    <location>
        <begin position="1257"/>
        <end position="1290"/>
    </location>
</feature>
<feature type="compositionally biased region" description="Polar residues" evidence="5">
    <location>
        <begin position="811"/>
        <end position="826"/>
    </location>
</feature>
<name>R7TR96_CAPTE</name>
<feature type="region of interest" description="Disordered" evidence="5">
    <location>
        <begin position="297"/>
        <end position="348"/>
    </location>
</feature>
<feature type="repeat" description="TPR" evidence="3">
    <location>
        <begin position="1291"/>
        <end position="1324"/>
    </location>
</feature>
<keyword evidence="1" id="KW-0677">Repeat</keyword>
<dbReference type="Proteomes" id="UP000014760">
    <property type="component" value="Unassembled WGS sequence"/>
</dbReference>
<dbReference type="Pfam" id="PF13181">
    <property type="entry name" value="TPR_8"/>
    <property type="match status" value="2"/>
</dbReference>
<dbReference type="InterPro" id="IPR013105">
    <property type="entry name" value="TPR_2"/>
</dbReference>
<feature type="region of interest" description="Disordered" evidence="5">
    <location>
        <begin position="811"/>
        <end position="846"/>
    </location>
</feature>
<feature type="repeat" description="TPR" evidence="3">
    <location>
        <begin position="1223"/>
        <end position="1256"/>
    </location>
</feature>
<feature type="compositionally biased region" description="Low complexity" evidence="5">
    <location>
        <begin position="318"/>
        <end position="327"/>
    </location>
</feature>
<dbReference type="Gene3D" id="1.25.40.10">
    <property type="entry name" value="Tetratricopeptide repeat domain"/>
    <property type="match status" value="8"/>
</dbReference>
<feature type="repeat" description="TPR" evidence="3">
    <location>
        <begin position="1585"/>
        <end position="1618"/>
    </location>
</feature>
<feature type="region of interest" description="Disordered" evidence="5">
    <location>
        <begin position="403"/>
        <end position="438"/>
    </location>
</feature>
<organism evidence="6">
    <name type="scientific">Capitella teleta</name>
    <name type="common">Polychaete worm</name>
    <dbReference type="NCBI Taxonomy" id="283909"/>
    <lineage>
        <taxon>Eukaryota</taxon>
        <taxon>Metazoa</taxon>
        <taxon>Spiralia</taxon>
        <taxon>Lophotrochozoa</taxon>
        <taxon>Annelida</taxon>
        <taxon>Polychaeta</taxon>
        <taxon>Sedentaria</taxon>
        <taxon>Scolecida</taxon>
        <taxon>Capitellidae</taxon>
        <taxon>Capitella</taxon>
    </lineage>
</organism>